<dbReference type="Proteomes" id="UP000652761">
    <property type="component" value="Unassembled WGS sequence"/>
</dbReference>
<accession>A0A843XWC3</accession>
<feature type="region of interest" description="Disordered" evidence="1">
    <location>
        <begin position="82"/>
        <end position="112"/>
    </location>
</feature>
<dbReference type="EMBL" id="NMUH01015700">
    <property type="protein sequence ID" value="MQM23280.1"/>
    <property type="molecule type" value="Genomic_DNA"/>
</dbReference>
<protein>
    <submittedName>
        <fullName evidence="2">Uncharacterized protein</fullName>
    </submittedName>
</protein>
<feature type="region of interest" description="Disordered" evidence="1">
    <location>
        <begin position="1"/>
        <end position="69"/>
    </location>
</feature>
<comment type="caution">
    <text evidence="2">The sequence shown here is derived from an EMBL/GenBank/DDBJ whole genome shotgun (WGS) entry which is preliminary data.</text>
</comment>
<gene>
    <name evidence="2" type="ORF">Taro_056344</name>
</gene>
<sequence>MISSIPRFLGSSDSLDYANRWRSPHGEPPSDSDRKSCSTRGEISSPGVGTAHEAPIQNRHFDPTTISPIPRILVSSDSLDYANRWRSPHGEPPSHSDQKSSSTRREISSPGRGYGCLNIADIVVDMGARTSPI</sequence>
<name>A0A843XWC3_COLES</name>
<evidence type="ECO:0000313" key="2">
    <source>
        <dbReference type="EMBL" id="MQM23280.1"/>
    </source>
</evidence>
<dbReference type="AlphaFoldDB" id="A0A843XWC3"/>
<keyword evidence="3" id="KW-1185">Reference proteome</keyword>
<evidence type="ECO:0000313" key="3">
    <source>
        <dbReference type="Proteomes" id="UP000652761"/>
    </source>
</evidence>
<proteinExistence type="predicted"/>
<feature type="compositionally biased region" description="Basic and acidic residues" evidence="1">
    <location>
        <begin position="88"/>
        <end position="107"/>
    </location>
</feature>
<reference evidence="2" key="1">
    <citation type="submission" date="2017-07" db="EMBL/GenBank/DDBJ databases">
        <title>Taro Niue Genome Assembly and Annotation.</title>
        <authorList>
            <person name="Atibalentja N."/>
            <person name="Keating K."/>
            <person name="Fields C.J."/>
        </authorList>
    </citation>
    <scope>NUCLEOTIDE SEQUENCE</scope>
    <source>
        <strain evidence="2">Niue_2</strain>
        <tissue evidence="2">Leaf</tissue>
    </source>
</reference>
<organism evidence="2 3">
    <name type="scientific">Colocasia esculenta</name>
    <name type="common">Wild taro</name>
    <name type="synonym">Arum esculentum</name>
    <dbReference type="NCBI Taxonomy" id="4460"/>
    <lineage>
        <taxon>Eukaryota</taxon>
        <taxon>Viridiplantae</taxon>
        <taxon>Streptophyta</taxon>
        <taxon>Embryophyta</taxon>
        <taxon>Tracheophyta</taxon>
        <taxon>Spermatophyta</taxon>
        <taxon>Magnoliopsida</taxon>
        <taxon>Liliopsida</taxon>
        <taxon>Araceae</taxon>
        <taxon>Aroideae</taxon>
        <taxon>Colocasieae</taxon>
        <taxon>Colocasia</taxon>
    </lineage>
</organism>
<evidence type="ECO:0000256" key="1">
    <source>
        <dbReference type="SAM" id="MobiDB-lite"/>
    </source>
</evidence>